<dbReference type="EMBL" id="AP009380">
    <property type="protein sequence ID" value="BAG33731.1"/>
    <property type="molecule type" value="Genomic_DNA"/>
</dbReference>
<dbReference type="KEGG" id="pgn:PGN_1212"/>
<keyword evidence="1" id="KW-0472">Membrane</keyword>
<keyword evidence="1" id="KW-0812">Transmembrane</keyword>
<dbReference type="AlphaFoldDB" id="B2RK36"/>
<sequence>MYTYRQHIEQEIQMLAKKVFSEGVTEEAAERFIVQVKNFAEDQLENWFFERSENPAIVVAMREDEYRDFSIGYIAQMREWQRQHPAKVEHQALSIDTVCSLELFDKEMQGIARKHLIEAGIGTITSVGIGMIVSGMAGFIIGLIAEMIVLAVVHRRYQASKEAKEAFREQQLKMKIEKRCHELVNNVSADISAWLDEAEKESRKIEESFRRNKP</sequence>
<evidence type="ECO:0000256" key="1">
    <source>
        <dbReference type="SAM" id="Phobius"/>
    </source>
</evidence>
<dbReference type="Proteomes" id="UP000008842">
    <property type="component" value="Chromosome"/>
</dbReference>
<evidence type="ECO:0000313" key="2">
    <source>
        <dbReference type="EMBL" id="BAG33731.1"/>
    </source>
</evidence>
<reference evidence="2 3" key="1">
    <citation type="journal article" date="2008" name="DNA Res.">
        <title>Determination of the genome sequence of Porphyromonas gingivalis strain ATCC 33277 and genomic comparison with strain W83 revealed extensive genome rearrangements in P. gingivalis.</title>
        <authorList>
            <person name="Naito M."/>
            <person name="Hirakawa H."/>
            <person name="Yamashita A."/>
            <person name="Ohara N."/>
            <person name="Shoji M."/>
            <person name="Yukitake H."/>
            <person name="Nakayama K."/>
            <person name="Toh H."/>
            <person name="Yoshimura F."/>
            <person name="Kuhara S."/>
            <person name="Hattori M."/>
            <person name="Hayashi T."/>
            <person name="Nakayama K."/>
        </authorList>
    </citation>
    <scope>NUCLEOTIDE SEQUENCE [LARGE SCALE GENOMIC DNA]</scope>
    <source>
        <strain evidence="3">ATCC 33277 / DSM 20709 / CIP 103683 / JCM 12257 / NCTC 11834 / 2561</strain>
    </source>
</reference>
<dbReference type="HOGENOM" id="CLU_1287913_0_0_10"/>
<dbReference type="eggNOG" id="ENOG502ZMMX">
    <property type="taxonomic scope" value="Bacteria"/>
</dbReference>
<gene>
    <name evidence="2" type="ordered locus">PGN_1212</name>
</gene>
<accession>B2RK36</accession>
<proteinExistence type="predicted"/>
<feature type="transmembrane region" description="Helical" evidence="1">
    <location>
        <begin position="127"/>
        <end position="153"/>
    </location>
</feature>
<keyword evidence="1" id="KW-1133">Transmembrane helix</keyword>
<protein>
    <submittedName>
        <fullName evidence="2">Uncharacterized protein</fullName>
    </submittedName>
</protein>
<name>B2RK36_PORG3</name>
<evidence type="ECO:0000313" key="3">
    <source>
        <dbReference type="Proteomes" id="UP000008842"/>
    </source>
</evidence>
<organism evidence="2 3">
    <name type="scientific">Porphyromonas gingivalis (strain ATCC 33277 / DSM 20709 / CIP 103683 / JCM 12257 / NCTC 11834 / 2561)</name>
    <dbReference type="NCBI Taxonomy" id="431947"/>
    <lineage>
        <taxon>Bacteria</taxon>
        <taxon>Pseudomonadati</taxon>
        <taxon>Bacteroidota</taxon>
        <taxon>Bacteroidia</taxon>
        <taxon>Bacteroidales</taxon>
        <taxon>Porphyromonadaceae</taxon>
        <taxon>Porphyromonas</taxon>
    </lineage>
</organism>
<dbReference type="BioCyc" id="PGIN431947:G1G2V-1386-MONOMER"/>